<dbReference type="EMBL" id="QCYY01002582">
    <property type="protein sequence ID" value="ROT69317.1"/>
    <property type="molecule type" value="Genomic_DNA"/>
</dbReference>
<proteinExistence type="predicted"/>
<sequence>VLRHPAAAGASVEALRQHLRRIDLSFSERLDRYLAGPDIDDVLVRAAVRGRPHCWRAVGEALGVDRATLTGLSRDERYDDSGRMCRILQLAVGAGRLQSNQELVAVLRKFLDSHLVPTPPVRRL</sequence>
<name>A0A3R7SPB3_PENVA</name>
<accession>A0A3R7SPB3</accession>
<organism evidence="1 2">
    <name type="scientific">Penaeus vannamei</name>
    <name type="common">Whiteleg shrimp</name>
    <name type="synonym">Litopenaeus vannamei</name>
    <dbReference type="NCBI Taxonomy" id="6689"/>
    <lineage>
        <taxon>Eukaryota</taxon>
        <taxon>Metazoa</taxon>
        <taxon>Ecdysozoa</taxon>
        <taxon>Arthropoda</taxon>
        <taxon>Crustacea</taxon>
        <taxon>Multicrustacea</taxon>
        <taxon>Malacostraca</taxon>
        <taxon>Eumalacostraca</taxon>
        <taxon>Eucarida</taxon>
        <taxon>Decapoda</taxon>
        <taxon>Dendrobranchiata</taxon>
        <taxon>Penaeoidea</taxon>
        <taxon>Penaeidae</taxon>
        <taxon>Penaeus</taxon>
    </lineage>
</organism>
<evidence type="ECO:0000313" key="1">
    <source>
        <dbReference type="EMBL" id="ROT69317.1"/>
    </source>
</evidence>
<evidence type="ECO:0000313" key="2">
    <source>
        <dbReference type="Proteomes" id="UP000283509"/>
    </source>
</evidence>
<keyword evidence="2" id="KW-1185">Reference proteome</keyword>
<gene>
    <name evidence="1" type="ORF">C7M84_012488</name>
</gene>
<feature type="non-terminal residue" evidence="1">
    <location>
        <position position="1"/>
    </location>
</feature>
<evidence type="ECO:0008006" key="3">
    <source>
        <dbReference type="Google" id="ProtNLM"/>
    </source>
</evidence>
<comment type="caution">
    <text evidence="1">The sequence shown here is derived from an EMBL/GenBank/DDBJ whole genome shotgun (WGS) entry which is preliminary data.</text>
</comment>
<reference evidence="1 2" key="1">
    <citation type="submission" date="2018-04" db="EMBL/GenBank/DDBJ databases">
        <authorList>
            <person name="Zhang X."/>
            <person name="Yuan J."/>
            <person name="Li F."/>
            <person name="Xiang J."/>
        </authorList>
    </citation>
    <scope>NUCLEOTIDE SEQUENCE [LARGE SCALE GENOMIC DNA]</scope>
    <source>
        <tissue evidence="1">Muscle</tissue>
    </source>
</reference>
<dbReference type="Proteomes" id="UP000283509">
    <property type="component" value="Unassembled WGS sequence"/>
</dbReference>
<reference evidence="1 2" key="2">
    <citation type="submission" date="2019-01" db="EMBL/GenBank/DDBJ databases">
        <title>The decoding of complex shrimp genome reveals the adaptation for benthos swimmer, frequently molting mechanism and breeding impact on genome.</title>
        <authorList>
            <person name="Sun Y."/>
            <person name="Gao Y."/>
            <person name="Yu Y."/>
        </authorList>
    </citation>
    <scope>NUCLEOTIDE SEQUENCE [LARGE SCALE GENOMIC DNA]</scope>
    <source>
        <tissue evidence="1">Muscle</tissue>
    </source>
</reference>
<protein>
    <recommendedName>
        <fullName evidence="3">Death domain-containing protein</fullName>
    </recommendedName>
</protein>
<dbReference type="AlphaFoldDB" id="A0A3R7SPB3"/>